<feature type="transmembrane region" description="Helical" evidence="1">
    <location>
        <begin position="20"/>
        <end position="37"/>
    </location>
</feature>
<protein>
    <submittedName>
        <fullName evidence="2">Putative membrane protein</fullName>
    </submittedName>
</protein>
<feature type="transmembrane region" description="Helical" evidence="1">
    <location>
        <begin position="259"/>
        <end position="288"/>
    </location>
</feature>
<feature type="transmembrane region" description="Helical" evidence="1">
    <location>
        <begin position="159"/>
        <end position="175"/>
    </location>
</feature>
<dbReference type="InterPro" id="IPR018674">
    <property type="entry name" value="DUF2142_membrane"/>
</dbReference>
<gene>
    <name evidence="2" type="ORF">HNQ46_000215</name>
</gene>
<feature type="transmembrane region" description="Helical" evidence="1">
    <location>
        <begin position="454"/>
        <end position="475"/>
    </location>
</feature>
<feature type="transmembrane region" description="Helical" evidence="1">
    <location>
        <begin position="181"/>
        <end position="201"/>
    </location>
</feature>
<evidence type="ECO:0000256" key="1">
    <source>
        <dbReference type="SAM" id="Phobius"/>
    </source>
</evidence>
<evidence type="ECO:0000313" key="3">
    <source>
        <dbReference type="Proteomes" id="UP000522163"/>
    </source>
</evidence>
<keyword evidence="1" id="KW-0472">Membrane</keyword>
<dbReference type="Pfam" id="PF09913">
    <property type="entry name" value="DUF2142"/>
    <property type="match status" value="1"/>
</dbReference>
<organism evidence="2 3">
    <name type="scientific">Oribacterium sinus</name>
    <dbReference type="NCBI Taxonomy" id="237576"/>
    <lineage>
        <taxon>Bacteria</taxon>
        <taxon>Bacillati</taxon>
        <taxon>Bacillota</taxon>
        <taxon>Clostridia</taxon>
        <taxon>Lachnospirales</taxon>
        <taxon>Lachnospiraceae</taxon>
        <taxon>Oribacterium</taxon>
    </lineage>
</organism>
<dbReference type="Proteomes" id="UP000522163">
    <property type="component" value="Unassembled WGS sequence"/>
</dbReference>
<comment type="caution">
    <text evidence="2">The sequence shown here is derived from an EMBL/GenBank/DDBJ whole genome shotgun (WGS) entry which is preliminary data.</text>
</comment>
<feature type="transmembrane region" description="Helical" evidence="1">
    <location>
        <begin position="229"/>
        <end position="247"/>
    </location>
</feature>
<accession>A0A7W9SDN8</accession>
<keyword evidence="1" id="KW-1133">Transmembrane helix</keyword>
<evidence type="ECO:0000313" key="2">
    <source>
        <dbReference type="EMBL" id="MBB6040254.1"/>
    </source>
</evidence>
<name>A0A7W9SDN8_9FIRM</name>
<feature type="transmembrane region" description="Helical" evidence="1">
    <location>
        <begin position="422"/>
        <end position="448"/>
    </location>
</feature>
<sequence>MSNLLSLWKEHPAFLRETIFLSLISLAFAAGFFFFLFRRKMKLAQIYFLSMMILGSLYSFVLMPLSAPDEVLHYVSAYALSSEMLGQGGKLYDKDGNLRIRKEDEEIDDWTGDGKPEEATVFGMHIDRSQIEERQQASFFAKEKGYSFTLQKPVKTTPLAYFFPALGFSFARILYGSRFTLLYFGRFFNLLFFSILGSLAIEKIPMGKEILFSISLFPMTLELISSLSYDAYILALSFLLLSLVFQYQFREEKLGLKEILWICLIAIALSPCKMVYSLLFLLCVMVSFKRFSSPWLYFIGIFAIGLSIVLPLLLVNLDAFSRYVRPQEDTVNLSNIVGQDGGMETYNRREILAQPDVYLKILRNTFFIKGKEYWYTLIGRPLGQFDSRLSFPLPLVVLFSICSFLAGIFGEREEMRGKKLHILQRIILFLIPLGLIVLILSSMLFAYTPKRTDYVLGVQGRYFLPVLPLFILCFMPSKKVGKQGERIVSFVLFFQILANLSFLLYTYISLFLH</sequence>
<dbReference type="AlphaFoldDB" id="A0A7W9SDN8"/>
<keyword evidence="1" id="KW-0812">Transmembrane</keyword>
<feature type="transmembrane region" description="Helical" evidence="1">
    <location>
        <begin position="295"/>
        <end position="315"/>
    </location>
</feature>
<dbReference type="EMBL" id="JACHHH010000001">
    <property type="protein sequence ID" value="MBB6040254.1"/>
    <property type="molecule type" value="Genomic_DNA"/>
</dbReference>
<dbReference type="RefSeq" id="WP_183681818.1">
    <property type="nucleotide sequence ID" value="NZ_JACHHH010000001.1"/>
</dbReference>
<feature type="transmembrane region" description="Helical" evidence="1">
    <location>
        <begin position="46"/>
        <end position="65"/>
    </location>
</feature>
<feature type="transmembrane region" description="Helical" evidence="1">
    <location>
        <begin position="487"/>
        <end position="508"/>
    </location>
</feature>
<reference evidence="2 3" key="1">
    <citation type="submission" date="2020-08" db="EMBL/GenBank/DDBJ databases">
        <title>Genomic Encyclopedia of Type Strains, Phase IV (KMG-IV): sequencing the most valuable type-strain genomes for metagenomic binning, comparative biology and taxonomic classification.</title>
        <authorList>
            <person name="Goeker M."/>
        </authorList>
    </citation>
    <scope>NUCLEOTIDE SEQUENCE [LARGE SCALE GENOMIC DNA]</scope>
    <source>
        <strain evidence="2 3">DSM 17245</strain>
    </source>
</reference>
<proteinExistence type="predicted"/>
<dbReference type="GeneID" id="85013785"/>